<dbReference type="InterPro" id="IPR026015">
    <property type="entry name" value="ATP_synth_OSCP/delta_N_sf"/>
</dbReference>
<keyword evidence="2 8" id="KW-0813">Transport</keyword>
<evidence type="ECO:0000256" key="1">
    <source>
        <dbReference type="ARBA" id="ARBA00004370"/>
    </source>
</evidence>
<evidence type="ECO:0000256" key="4">
    <source>
        <dbReference type="ARBA" id="ARBA00023065"/>
    </source>
</evidence>
<protein>
    <recommendedName>
        <fullName evidence="8">ATP synthase subunit delta</fullName>
    </recommendedName>
    <alternativeName>
        <fullName evidence="8">ATP synthase F(1) sector subunit delta</fullName>
    </alternativeName>
    <alternativeName>
        <fullName evidence="8">F-type ATPase subunit delta</fullName>
        <shortName evidence="8">F-ATPase subunit delta</shortName>
    </alternativeName>
</protein>
<dbReference type="EMBL" id="FOGI01000003">
    <property type="protein sequence ID" value="SER39322.1"/>
    <property type="molecule type" value="Genomic_DNA"/>
</dbReference>
<comment type="function">
    <text evidence="8">F(1)F(0) ATP synthase produces ATP from ADP in the presence of a proton or sodium gradient. F-type ATPases consist of two structural domains, F(1) containing the extramembraneous catalytic core and F(0) containing the membrane proton channel, linked together by a central stalk and a peripheral stalk. During catalysis, ATP synthesis in the catalytic domain of F(1) is coupled via a rotary mechanism of the central stalk subunits to proton translocation.</text>
</comment>
<dbReference type="GO" id="GO:0045259">
    <property type="term" value="C:proton-transporting ATP synthase complex"/>
    <property type="evidence" value="ECO:0007669"/>
    <property type="project" value="UniProtKB-KW"/>
</dbReference>
<evidence type="ECO:0000313" key="9">
    <source>
        <dbReference type="EMBL" id="SER39322.1"/>
    </source>
</evidence>
<evidence type="ECO:0000256" key="2">
    <source>
        <dbReference type="ARBA" id="ARBA00022448"/>
    </source>
</evidence>
<dbReference type="AlphaFoldDB" id="A0A1H9NTS4"/>
<evidence type="ECO:0000256" key="7">
    <source>
        <dbReference type="ARBA" id="ARBA00023310"/>
    </source>
</evidence>
<proteinExistence type="inferred from homology"/>
<dbReference type="Gene3D" id="1.10.520.20">
    <property type="entry name" value="N-terminal domain of the delta subunit of the F1F0-ATP synthase"/>
    <property type="match status" value="1"/>
</dbReference>
<dbReference type="STRING" id="155974.SAMN04487818_103128"/>
<dbReference type="GO" id="GO:0005886">
    <property type="term" value="C:plasma membrane"/>
    <property type="evidence" value="ECO:0007669"/>
    <property type="project" value="UniProtKB-SubCell"/>
</dbReference>
<dbReference type="InterPro" id="IPR020781">
    <property type="entry name" value="ATPase_OSCP/d_CS"/>
</dbReference>
<dbReference type="GO" id="GO:0046933">
    <property type="term" value="F:proton-transporting ATP synthase activity, rotational mechanism"/>
    <property type="evidence" value="ECO:0007669"/>
    <property type="project" value="UniProtKB-UniRule"/>
</dbReference>
<organism evidence="9 10">
    <name type="scientific">Actinokineospora terrae</name>
    <dbReference type="NCBI Taxonomy" id="155974"/>
    <lineage>
        <taxon>Bacteria</taxon>
        <taxon>Bacillati</taxon>
        <taxon>Actinomycetota</taxon>
        <taxon>Actinomycetes</taxon>
        <taxon>Pseudonocardiales</taxon>
        <taxon>Pseudonocardiaceae</taxon>
        <taxon>Actinokineospora</taxon>
    </lineage>
</organism>
<dbReference type="PANTHER" id="PTHR11910">
    <property type="entry name" value="ATP SYNTHASE DELTA CHAIN"/>
    <property type="match status" value="1"/>
</dbReference>
<dbReference type="RefSeq" id="WP_092775600.1">
    <property type="nucleotide sequence ID" value="NZ_FOGI01000003.1"/>
</dbReference>
<dbReference type="InterPro" id="IPR000711">
    <property type="entry name" value="ATPase_OSCP/dsu"/>
</dbReference>
<keyword evidence="5 8" id="KW-0472">Membrane</keyword>
<keyword evidence="8" id="KW-1003">Cell membrane</keyword>
<name>A0A1H9NTS4_9PSEU</name>
<comment type="function">
    <text evidence="8">This protein is part of the stalk that links CF(0) to CF(1). It either transmits conformational changes from CF(0) to CF(1) or is implicated in proton conduction.</text>
</comment>
<keyword evidence="4 8" id="KW-0406">Ion transport</keyword>
<evidence type="ECO:0000256" key="5">
    <source>
        <dbReference type="ARBA" id="ARBA00023136"/>
    </source>
</evidence>
<evidence type="ECO:0000313" key="10">
    <source>
        <dbReference type="Proteomes" id="UP000199051"/>
    </source>
</evidence>
<dbReference type="Proteomes" id="UP000199051">
    <property type="component" value="Unassembled WGS sequence"/>
</dbReference>
<keyword evidence="3 8" id="KW-0375">Hydrogen ion transport</keyword>
<keyword evidence="7 8" id="KW-0066">ATP synthesis</keyword>
<dbReference type="Pfam" id="PF00213">
    <property type="entry name" value="OSCP"/>
    <property type="match status" value="1"/>
</dbReference>
<evidence type="ECO:0000256" key="8">
    <source>
        <dbReference type="HAMAP-Rule" id="MF_01416"/>
    </source>
</evidence>
<evidence type="ECO:0000256" key="3">
    <source>
        <dbReference type="ARBA" id="ARBA00022781"/>
    </source>
</evidence>
<dbReference type="PROSITE" id="PS00389">
    <property type="entry name" value="ATPASE_DELTA"/>
    <property type="match status" value="1"/>
</dbReference>
<sequence length="284" mass="29847">MTSTVTGVLHAASREALAAVELTLLDVLEAAPAGSSTAAGSATLGGELFAVVGLLDREIGLRRTLADSSTAPQARARLVTDLLTGKVGVDTLKVLTTAASARWSSPRELVDGLESLAVTALLVGAERAGRLDAVEDELFRLGRILADQSELEQVLSNRTGDLEGKRALVRELIGSKVDATTETLVQNLVARPRGRQLVPGLEALAAEAARRRERSVAHVVSSGALSAEQQDRLAATLQRIYSRPIALHLEIDPAVGGGLVIRVGDEVIDGSTSGQLDALRRRFS</sequence>
<dbReference type="NCBIfam" id="TIGR01145">
    <property type="entry name" value="ATP_synt_delta"/>
    <property type="match status" value="1"/>
</dbReference>
<dbReference type="HAMAP" id="MF_01416">
    <property type="entry name" value="ATP_synth_delta_bact"/>
    <property type="match status" value="1"/>
</dbReference>
<dbReference type="NCBIfam" id="NF009967">
    <property type="entry name" value="PRK13430.1"/>
    <property type="match status" value="1"/>
</dbReference>
<evidence type="ECO:0000256" key="6">
    <source>
        <dbReference type="ARBA" id="ARBA00023196"/>
    </source>
</evidence>
<accession>A0A1H9NTS4</accession>
<comment type="similarity">
    <text evidence="8">Belongs to the ATPase delta chain family.</text>
</comment>
<comment type="subcellular location">
    <subcellularLocation>
        <location evidence="8">Cell membrane</location>
        <topology evidence="8">Peripheral membrane protein</topology>
    </subcellularLocation>
    <subcellularLocation>
        <location evidence="1">Membrane</location>
    </subcellularLocation>
</comment>
<reference evidence="10" key="1">
    <citation type="submission" date="2016-10" db="EMBL/GenBank/DDBJ databases">
        <authorList>
            <person name="Varghese N."/>
            <person name="Submissions S."/>
        </authorList>
    </citation>
    <scope>NUCLEOTIDE SEQUENCE [LARGE SCALE GENOMIC DNA]</scope>
    <source>
        <strain evidence="10">DSM 44260</strain>
    </source>
</reference>
<gene>
    <name evidence="8" type="primary">atpH</name>
    <name evidence="9" type="ORF">SAMN04487818_103128</name>
</gene>
<keyword evidence="6 8" id="KW-0139">CF(1)</keyword>
<keyword evidence="10" id="KW-1185">Reference proteome</keyword>